<keyword evidence="1" id="KW-1133">Transmembrane helix</keyword>
<sequence length="466" mass="52239">MVKFETAGSLHSQGHSIRKRCSIVSLANSFCKPKAILQPKMGSFFSPMLLLTIYFLLLTFAFAQDGGTPGAFLNYGMSPRTTALGKAFTGLADDAEAIYYNPAGLAQLYSHNIKSSYLDLYGHQLGFLGYALPTRRYGTFGVNIIHLRAKGIEGRDENMIYFGDFYFAQSCVLISYAYQPARPISLGMNLKFSDTKIAQYNAVGMGGDAGLFLFPRRDYTFGIAVQNLLGPKLTFTQGGETDEYPITFRFGGAIKLYQGRAIIVGDVVKDILEFTSLKPRLGFEFYPVYPILAIRGGFDENSLNAGVGVRKPFGNMSIGIDYAIEMNYKSDFLLPYRHRIGVIIEFGGFRTWIVANPKQFSPNPGRKENITWLDLHYSTKSEVQRWQLLIKNRYGEIVRTYSGWETPPLRLSWDGLDDVGRRVADGKYYYEIIIIDKAGETITFSDYLCNIITLGPAGEIEFIPQE</sequence>
<proteinExistence type="predicted"/>
<accession>A0A7C4XEZ6</accession>
<dbReference type="NCBIfam" id="NF033709">
    <property type="entry name" value="PorV_fam"/>
    <property type="match status" value="1"/>
</dbReference>
<dbReference type="Gene3D" id="2.40.160.60">
    <property type="entry name" value="Outer membrane protein transport protein (OMPP1/FadL/TodX)"/>
    <property type="match status" value="1"/>
</dbReference>
<evidence type="ECO:0000313" key="2">
    <source>
        <dbReference type="EMBL" id="HGV97551.1"/>
    </source>
</evidence>
<name>A0A7C4XEZ6_UNCW3</name>
<dbReference type="AlphaFoldDB" id="A0A7C4XEZ6"/>
<organism evidence="2">
    <name type="scientific">candidate division WOR-3 bacterium</name>
    <dbReference type="NCBI Taxonomy" id="2052148"/>
    <lineage>
        <taxon>Bacteria</taxon>
        <taxon>Bacteria division WOR-3</taxon>
    </lineage>
</organism>
<reference evidence="2" key="1">
    <citation type="journal article" date="2020" name="mSystems">
        <title>Genome- and Community-Level Interaction Insights into Carbon Utilization and Element Cycling Functions of Hydrothermarchaeota in Hydrothermal Sediment.</title>
        <authorList>
            <person name="Zhou Z."/>
            <person name="Liu Y."/>
            <person name="Xu W."/>
            <person name="Pan J."/>
            <person name="Luo Z.H."/>
            <person name="Li M."/>
        </authorList>
    </citation>
    <scope>NUCLEOTIDE SEQUENCE [LARGE SCALE GENOMIC DNA]</scope>
    <source>
        <strain evidence="2">SpSt-774</strain>
    </source>
</reference>
<gene>
    <name evidence="2" type="ORF">ENV60_04580</name>
</gene>
<evidence type="ECO:0000256" key="1">
    <source>
        <dbReference type="SAM" id="Phobius"/>
    </source>
</evidence>
<feature type="transmembrane region" description="Helical" evidence="1">
    <location>
        <begin position="44"/>
        <end position="63"/>
    </location>
</feature>
<comment type="caution">
    <text evidence="2">The sequence shown here is derived from an EMBL/GenBank/DDBJ whole genome shotgun (WGS) entry which is preliminary data.</text>
</comment>
<keyword evidence="1" id="KW-0812">Transmembrane</keyword>
<protein>
    <submittedName>
        <fullName evidence="2">PorV/PorQ family protein</fullName>
    </submittedName>
</protein>
<keyword evidence="1" id="KW-0472">Membrane</keyword>
<dbReference type="EMBL" id="DTGZ01000083">
    <property type="protein sequence ID" value="HGV97551.1"/>
    <property type="molecule type" value="Genomic_DNA"/>
</dbReference>
<dbReference type="Gene3D" id="2.60.40.4070">
    <property type="match status" value="1"/>
</dbReference>